<evidence type="ECO:0000259" key="4">
    <source>
        <dbReference type="PROSITE" id="PS50949"/>
    </source>
</evidence>
<evidence type="ECO:0000256" key="2">
    <source>
        <dbReference type="ARBA" id="ARBA00023125"/>
    </source>
</evidence>
<dbReference type="Pfam" id="PF00392">
    <property type="entry name" value="GntR"/>
    <property type="match status" value="1"/>
</dbReference>
<reference evidence="5" key="2">
    <citation type="journal article" date="2022" name="Res Sq">
        <title>Evolution of multicellular longitudinally dividing oral cavity symbionts (Neisseriaceae).</title>
        <authorList>
            <person name="Nyongesa S."/>
            <person name="Weber P."/>
            <person name="Bernet E."/>
            <person name="Pullido F."/>
            <person name="Nieckarz M."/>
            <person name="Delaby M."/>
            <person name="Nieves C."/>
            <person name="Viehboeck T."/>
            <person name="Krause N."/>
            <person name="Rivera-Millot A."/>
            <person name="Nakamura A."/>
            <person name="Vischer N."/>
            <person name="VanNieuwenhze M."/>
            <person name="Brun Y."/>
            <person name="Cava F."/>
            <person name="Bulgheresi S."/>
            <person name="Veyrier F."/>
        </authorList>
    </citation>
    <scope>NUCLEOTIDE SEQUENCE</scope>
    <source>
        <strain evidence="5">SAG 1488-6</strain>
    </source>
</reference>
<proteinExistence type="predicted"/>
<sequence length="246" mass="27103">MQHGHQVLVRLREMIASGQLQPGERIIEIPTAELLGVSRLPVRLALRILEQEGLLEKLPRRGFAVRKITTQDFLGALDVRGVLEGLAARQAAEKGLSAENVQALEQALAQIDAMFEDDAFEVTHIEHYHRVNMLFHETILEASGNAAIKLALTKVESLPFASVQSLVVDTRNMVAERKRLLYAHLQHHAILGAIKAGQGARAEALMKEHANSPILFNDLLKGFSENAEGVQVIQTPSLPHEDTQSS</sequence>
<gene>
    <name evidence="5" type="ORF">LVJ81_00235</name>
</gene>
<dbReference type="Gene3D" id="1.10.10.10">
    <property type="entry name" value="Winged helix-like DNA-binding domain superfamily/Winged helix DNA-binding domain"/>
    <property type="match status" value="1"/>
</dbReference>
<dbReference type="InterPro" id="IPR036390">
    <property type="entry name" value="WH_DNA-bd_sf"/>
</dbReference>
<dbReference type="Proteomes" id="UP000832034">
    <property type="component" value="Chromosome"/>
</dbReference>
<dbReference type="Gene3D" id="1.20.120.530">
    <property type="entry name" value="GntR ligand-binding domain-like"/>
    <property type="match status" value="1"/>
</dbReference>
<accession>A0ABY4E9U2</accession>
<dbReference type="EMBL" id="CP091512">
    <property type="protein sequence ID" value="UOO92521.1"/>
    <property type="molecule type" value="Genomic_DNA"/>
</dbReference>
<dbReference type="Pfam" id="PF07729">
    <property type="entry name" value="FCD"/>
    <property type="match status" value="1"/>
</dbReference>
<evidence type="ECO:0000313" key="6">
    <source>
        <dbReference type="Proteomes" id="UP000832034"/>
    </source>
</evidence>
<organism evidence="5 6">
    <name type="scientific">Vitreoscilla stercoraria</name>
    <dbReference type="NCBI Taxonomy" id="61"/>
    <lineage>
        <taxon>Bacteria</taxon>
        <taxon>Pseudomonadati</taxon>
        <taxon>Pseudomonadota</taxon>
        <taxon>Betaproteobacteria</taxon>
        <taxon>Neisseriales</taxon>
        <taxon>Neisseriaceae</taxon>
        <taxon>Vitreoscilla</taxon>
    </lineage>
</organism>
<dbReference type="InterPro" id="IPR036388">
    <property type="entry name" value="WH-like_DNA-bd_sf"/>
</dbReference>
<evidence type="ECO:0000256" key="1">
    <source>
        <dbReference type="ARBA" id="ARBA00023015"/>
    </source>
</evidence>
<dbReference type="SUPFAM" id="SSF46785">
    <property type="entry name" value="Winged helix' DNA-binding domain"/>
    <property type="match status" value="1"/>
</dbReference>
<dbReference type="PROSITE" id="PS50949">
    <property type="entry name" value="HTH_GNTR"/>
    <property type="match status" value="1"/>
</dbReference>
<dbReference type="SMART" id="SM00345">
    <property type="entry name" value="HTH_GNTR"/>
    <property type="match status" value="1"/>
</dbReference>
<dbReference type="CDD" id="cd07377">
    <property type="entry name" value="WHTH_GntR"/>
    <property type="match status" value="1"/>
</dbReference>
<dbReference type="PANTHER" id="PTHR43537:SF51">
    <property type="entry name" value="HTH-TYPE TRANSCRIPTIONAL REGULATOR LGOR-RELATED"/>
    <property type="match status" value="1"/>
</dbReference>
<dbReference type="InterPro" id="IPR008920">
    <property type="entry name" value="TF_FadR/GntR_C"/>
</dbReference>
<dbReference type="RefSeq" id="WP_019959157.1">
    <property type="nucleotide sequence ID" value="NZ_CP091512.1"/>
</dbReference>
<keyword evidence="6" id="KW-1185">Reference proteome</keyword>
<dbReference type="SMART" id="SM00895">
    <property type="entry name" value="FCD"/>
    <property type="match status" value="1"/>
</dbReference>
<name>A0ABY4E9U2_VITST</name>
<dbReference type="InterPro" id="IPR011711">
    <property type="entry name" value="GntR_C"/>
</dbReference>
<evidence type="ECO:0000313" key="5">
    <source>
        <dbReference type="EMBL" id="UOO92521.1"/>
    </source>
</evidence>
<keyword evidence="1" id="KW-0805">Transcription regulation</keyword>
<feature type="domain" description="HTH gntR-type" evidence="4">
    <location>
        <begin position="1"/>
        <end position="68"/>
    </location>
</feature>
<keyword evidence="2" id="KW-0238">DNA-binding</keyword>
<dbReference type="SUPFAM" id="SSF48008">
    <property type="entry name" value="GntR ligand-binding domain-like"/>
    <property type="match status" value="1"/>
</dbReference>
<reference evidence="5" key="1">
    <citation type="submission" date="2021-12" db="EMBL/GenBank/DDBJ databases">
        <authorList>
            <person name="Veyrier F.J."/>
        </authorList>
    </citation>
    <scope>NUCLEOTIDE SEQUENCE</scope>
    <source>
        <strain evidence="5">SAG 1488-6</strain>
    </source>
</reference>
<protein>
    <submittedName>
        <fullName evidence="5">GntR family transcriptional regulator</fullName>
    </submittedName>
</protein>
<dbReference type="PANTHER" id="PTHR43537">
    <property type="entry name" value="TRANSCRIPTIONAL REGULATOR, GNTR FAMILY"/>
    <property type="match status" value="1"/>
</dbReference>
<evidence type="ECO:0000256" key="3">
    <source>
        <dbReference type="ARBA" id="ARBA00023163"/>
    </source>
</evidence>
<keyword evidence="3" id="KW-0804">Transcription</keyword>
<dbReference type="InterPro" id="IPR000524">
    <property type="entry name" value="Tscrpt_reg_HTH_GntR"/>
</dbReference>